<reference evidence="2" key="1">
    <citation type="submission" date="2021-02" db="EMBL/GenBank/DDBJ databases">
        <title>Infant gut strain persistence is associated with maternal origin, phylogeny, and functional potential including surface adhesion and iron acquisition.</title>
        <authorList>
            <person name="Lou Y.C."/>
        </authorList>
    </citation>
    <scope>NUCLEOTIDE SEQUENCE</scope>
    <source>
        <strain evidence="2">L3_098_011G1_dasL3_098_011G1_concoct_7</strain>
    </source>
</reference>
<name>A0A943DH47_STRPA</name>
<keyword evidence="1" id="KW-1133">Transmembrane helix</keyword>
<gene>
    <name evidence="2" type="ORF">KHX87_03600</name>
</gene>
<evidence type="ECO:0000256" key="1">
    <source>
        <dbReference type="SAM" id="Phobius"/>
    </source>
</evidence>
<keyword evidence="1" id="KW-0812">Transmembrane</keyword>
<proteinExistence type="predicted"/>
<evidence type="ECO:0000313" key="2">
    <source>
        <dbReference type="EMBL" id="MBS5358181.1"/>
    </source>
</evidence>
<protein>
    <submittedName>
        <fullName evidence="2">Uncharacterized protein</fullName>
    </submittedName>
</protein>
<accession>A0A943DH47</accession>
<dbReference type="EMBL" id="JAGZFP010000005">
    <property type="protein sequence ID" value="MBS5358181.1"/>
    <property type="molecule type" value="Genomic_DNA"/>
</dbReference>
<sequence length="170" mass="19727">MRGFSMIKRGQCFNISLNGKRPIWGYFLLVTDQGEEFIVKRNSKIPFDRYRKVYQTSYSFKDQIFSKKAPANISSLIGVPLGLLLVRTFRKILPMDLFFGIANFDLNVREGAINVFLFLFAVMITLWLVAIARYVQLKRFVKKNEAELVFVGQIKPVEYLQKTANGIEVW</sequence>
<keyword evidence="1" id="KW-0472">Membrane</keyword>
<organism evidence="2 3">
    <name type="scientific">Streptococcus parasanguinis</name>
    <dbReference type="NCBI Taxonomy" id="1318"/>
    <lineage>
        <taxon>Bacteria</taxon>
        <taxon>Bacillati</taxon>
        <taxon>Bacillota</taxon>
        <taxon>Bacilli</taxon>
        <taxon>Lactobacillales</taxon>
        <taxon>Streptococcaceae</taxon>
        <taxon>Streptococcus</taxon>
    </lineage>
</organism>
<dbReference type="Proteomes" id="UP000709219">
    <property type="component" value="Unassembled WGS sequence"/>
</dbReference>
<comment type="caution">
    <text evidence="2">The sequence shown here is derived from an EMBL/GenBank/DDBJ whole genome shotgun (WGS) entry which is preliminary data.</text>
</comment>
<dbReference type="AlphaFoldDB" id="A0A943DH47"/>
<feature type="transmembrane region" description="Helical" evidence="1">
    <location>
        <begin position="69"/>
        <end position="89"/>
    </location>
</feature>
<feature type="transmembrane region" description="Helical" evidence="1">
    <location>
        <begin position="113"/>
        <end position="135"/>
    </location>
</feature>
<evidence type="ECO:0000313" key="3">
    <source>
        <dbReference type="Proteomes" id="UP000709219"/>
    </source>
</evidence>